<dbReference type="PANTHER" id="PTHR35807:SF1">
    <property type="entry name" value="TRANSCRIPTIONAL REGULATOR REDD"/>
    <property type="match status" value="1"/>
</dbReference>
<evidence type="ECO:0000313" key="7">
    <source>
        <dbReference type="EMBL" id="GLZ80639.1"/>
    </source>
</evidence>
<reference evidence="7" key="1">
    <citation type="submission" date="2023-03" db="EMBL/GenBank/DDBJ databases">
        <title>Actinorhabdospora filicis NBRC 111898.</title>
        <authorList>
            <person name="Ichikawa N."/>
            <person name="Sato H."/>
            <person name="Tonouchi N."/>
        </authorList>
    </citation>
    <scope>NUCLEOTIDE SEQUENCE</scope>
    <source>
        <strain evidence="7">NBRC 111898</strain>
    </source>
</reference>
<evidence type="ECO:0000313" key="8">
    <source>
        <dbReference type="Proteomes" id="UP001165079"/>
    </source>
</evidence>
<dbReference type="Gene3D" id="3.40.50.300">
    <property type="entry name" value="P-loop containing nucleotide triphosphate hydrolases"/>
    <property type="match status" value="1"/>
</dbReference>
<dbReference type="Pfam" id="PF00486">
    <property type="entry name" value="Trans_reg_C"/>
    <property type="match status" value="1"/>
</dbReference>
<dbReference type="InterPro" id="IPR005158">
    <property type="entry name" value="BTAD"/>
</dbReference>
<accession>A0A9W6SPK2</accession>
<dbReference type="SMART" id="SM01043">
    <property type="entry name" value="BTAD"/>
    <property type="match status" value="1"/>
</dbReference>
<name>A0A9W6SPK2_9ACTN</name>
<dbReference type="InterPro" id="IPR051677">
    <property type="entry name" value="AfsR-DnrI-RedD_regulator"/>
</dbReference>
<dbReference type="SUPFAM" id="SSF46894">
    <property type="entry name" value="C-terminal effector domain of the bipartite response regulators"/>
    <property type="match status" value="1"/>
</dbReference>
<keyword evidence="4" id="KW-0804">Transcription</keyword>
<feature type="domain" description="OmpR/PhoB-type" evidence="6">
    <location>
        <begin position="1"/>
        <end position="95"/>
    </location>
</feature>
<dbReference type="SUPFAM" id="SSF52540">
    <property type="entry name" value="P-loop containing nucleoside triphosphate hydrolases"/>
    <property type="match status" value="1"/>
</dbReference>
<dbReference type="Gene3D" id="1.10.10.10">
    <property type="entry name" value="Winged helix-like DNA-binding domain superfamily/Winged helix DNA-binding domain"/>
    <property type="match status" value="1"/>
</dbReference>
<keyword evidence="3 5" id="KW-0238">DNA-binding</keyword>
<dbReference type="InterPro" id="IPR027417">
    <property type="entry name" value="P-loop_NTPase"/>
</dbReference>
<evidence type="ECO:0000259" key="6">
    <source>
        <dbReference type="PROSITE" id="PS51755"/>
    </source>
</evidence>
<dbReference type="InterPro" id="IPR016032">
    <property type="entry name" value="Sig_transdc_resp-reg_C-effctor"/>
</dbReference>
<dbReference type="Gene3D" id="1.25.40.10">
    <property type="entry name" value="Tetratricopeptide repeat domain"/>
    <property type="match status" value="3"/>
</dbReference>
<evidence type="ECO:0000256" key="3">
    <source>
        <dbReference type="ARBA" id="ARBA00023125"/>
    </source>
</evidence>
<feature type="DNA-binding region" description="OmpR/PhoB-type" evidence="5">
    <location>
        <begin position="1"/>
        <end position="95"/>
    </location>
</feature>
<comment type="similarity">
    <text evidence="1">Belongs to the AfsR/DnrI/RedD regulatory family.</text>
</comment>
<dbReference type="GO" id="GO:0000160">
    <property type="term" value="P:phosphorelay signal transduction system"/>
    <property type="evidence" value="ECO:0007669"/>
    <property type="project" value="InterPro"/>
</dbReference>
<dbReference type="PROSITE" id="PS51755">
    <property type="entry name" value="OMPR_PHOB"/>
    <property type="match status" value="1"/>
</dbReference>
<keyword evidence="2" id="KW-0805">Transcription regulation</keyword>
<proteinExistence type="inferred from homology"/>
<dbReference type="InterPro" id="IPR001867">
    <property type="entry name" value="OmpR/PhoB-type_DNA-bd"/>
</dbReference>
<evidence type="ECO:0000256" key="4">
    <source>
        <dbReference type="ARBA" id="ARBA00023163"/>
    </source>
</evidence>
<dbReference type="PRINTS" id="PR00364">
    <property type="entry name" value="DISEASERSIST"/>
</dbReference>
<gene>
    <name evidence="7" type="primary">afsR</name>
    <name evidence="7" type="ORF">Afil01_54460</name>
</gene>
<dbReference type="Pfam" id="PF03704">
    <property type="entry name" value="BTAD"/>
    <property type="match status" value="1"/>
</dbReference>
<dbReference type="GO" id="GO:0006355">
    <property type="term" value="P:regulation of DNA-templated transcription"/>
    <property type="evidence" value="ECO:0007669"/>
    <property type="project" value="InterPro"/>
</dbReference>
<dbReference type="InterPro" id="IPR036388">
    <property type="entry name" value="WH-like_DNA-bd_sf"/>
</dbReference>
<dbReference type="SMART" id="SM00862">
    <property type="entry name" value="Trans_reg_C"/>
    <property type="match status" value="1"/>
</dbReference>
<comment type="caution">
    <text evidence="7">The sequence shown here is derived from an EMBL/GenBank/DDBJ whole genome shotgun (WGS) entry which is preliminary data.</text>
</comment>
<dbReference type="RefSeq" id="WP_285665878.1">
    <property type="nucleotide sequence ID" value="NZ_BSTX01000004.1"/>
</dbReference>
<organism evidence="7 8">
    <name type="scientific">Actinorhabdospora filicis</name>
    <dbReference type="NCBI Taxonomy" id="1785913"/>
    <lineage>
        <taxon>Bacteria</taxon>
        <taxon>Bacillati</taxon>
        <taxon>Actinomycetota</taxon>
        <taxon>Actinomycetes</taxon>
        <taxon>Micromonosporales</taxon>
        <taxon>Micromonosporaceae</taxon>
        <taxon>Actinorhabdospora</taxon>
    </lineage>
</organism>
<sequence>MIRAAVLGPVRLLAAGTPVELSGRPAAVLAVLALDAGRPVARDAVIEAVWGEDAPKTVANQLQIAVHRLRAALTAAGAEAHAVLRLEPAGYLLDLPTDLAEFRELAESAATAARGGEWARARDLFGRAEGLWRGPVPELPGFAALDEERLTVAENGLIAALLAGDHAEAVAGARALLAQGPPRERPAHVEVLALALSGDLPAARAAHARAAEAITTATGLDPGRAFGELGGRLGGDLGPALALVRGWLAGPERRTRPMELPAEIRDFVGRRAEEELLAAALRDGGVATVVGLGGIGKTALAVRVARAVEAHHPDGCLFIDLRGADPEPRAAGAVLDVFLRSLGVSSDAIPAGVPERAALYRALLAERRVLVVLDNALDAAQIRDLLPGPGGAALVTSRNALPGLGTTDVPLGVLTDAEAADLVTRLSGHEAGTGEVGALVDLTGRLPLAVRIVAARMSRRRDLGYGRMLTRLATEERRLDELADGDRRVRSCIDIGYRRLSEAARTMLVLAAWLPVSEFSLGTLTGFTGLDAAGAETVARELEEAQFLFRSTDAEGAARRFTLHDLVRLFAREDAADGADLRRGYRALLAAAIRADEAQPFLRYLSPDAPDGLPALDPAVAALTADDPRSWFQAQRELLLSAPTEAGRAGDPDIAWRLFGATSTFLVHDFRGEDYRAMLDGAWAYRDRLGGEAHAYLGIAQAVLLRLEFDLAGSRAYARRARVAYRRSGDLVRAVAVCFDLSSIHRALGDFRLARAVTAWGENALEGLGDGPLVLGLRGWMNISAANNRSDRTEEALAHSALALELFERVGDGAGIANATGICGQMLGLLGRPGEAVANLHRSAALYAAFGQINAGIGCRIYIAEVHVGEGDFDEAERLLDTVLADANGPALLASRAGALRVRALLELRRGDLRRARELADESLEACRAIGVPRVLTKSLHIRAEVALAEGDPVTARAHAEEALTALSPDSPLTAPLEELLAKAGGAPAARDC</sequence>
<dbReference type="InterPro" id="IPR011990">
    <property type="entry name" value="TPR-like_helical_dom_sf"/>
</dbReference>
<evidence type="ECO:0000256" key="5">
    <source>
        <dbReference type="PROSITE-ProRule" id="PRU01091"/>
    </source>
</evidence>
<keyword evidence="8" id="KW-1185">Reference proteome</keyword>
<evidence type="ECO:0000256" key="2">
    <source>
        <dbReference type="ARBA" id="ARBA00023015"/>
    </source>
</evidence>
<dbReference type="AlphaFoldDB" id="A0A9W6SPK2"/>
<dbReference type="Proteomes" id="UP001165079">
    <property type="component" value="Unassembled WGS sequence"/>
</dbReference>
<dbReference type="SUPFAM" id="SSF48452">
    <property type="entry name" value="TPR-like"/>
    <property type="match status" value="2"/>
</dbReference>
<dbReference type="EMBL" id="BSTX01000004">
    <property type="protein sequence ID" value="GLZ80639.1"/>
    <property type="molecule type" value="Genomic_DNA"/>
</dbReference>
<protein>
    <submittedName>
        <fullName evidence="7">Regulatory protein AfsR</fullName>
    </submittedName>
</protein>
<dbReference type="PANTHER" id="PTHR35807">
    <property type="entry name" value="TRANSCRIPTIONAL REGULATOR REDD-RELATED"/>
    <property type="match status" value="1"/>
</dbReference>
<evidence type="ECO:0000256" key="1">
    <source>
        <dbReference type="ARBA" id="ARBA00005820"/>
    </source>
</evidence>
<dbReference type="GO" id="GO:0003677">
    <property type="term" value="F:DNA binding"/>
    <property type="evidence" value="ECO:0007669"/>
    <property type="project" value="UniProtKB-UniRule"/>
</dbReference>